<dbReference type="FunFam" id="1.20.1560.10:FF:000066">
    <property type="entry name" value="ABC multidrug transporter (Eurofung)"/>
    <property type="match status" value="1"/>
</dbReference>
<keyword evidence="6 8" id="KW-1133">Transmembrane helix</keyword>
<dbReference type="PROSITE" id="PS50929">
    <property type="entry name" value="ABC_TM1F"/>
    <property type="match status" value="2"/>
</dbReference>
<feature type="transmembrane region" description="Helical" evidence="8">
    <location>
        <begin position="100"/>
        <end position="121"/>
    </location>
</feature>
<evidence type="ECO:0000313" key="11">
    <source>
        <dbReference type="EMBL" id="KAF4303126.1"/>
    </source>
</evidence>
<protein>
    <submittedName>
        <fullName evidence="11">Abc transporter</fullName>
    </submittedName>
</protein>
<evidence type="ECO:0000256" key="8">
    <source>
        <dbReference type="SAM" id="Phobius"/>
    </source>
</evidence>
<dbReference type="PROSITE" id="PS50893">
    <property type="entry name" value="ABC_TRANSPORTER_2"/>
    <property type="match status" value="2"/>
</dbReference>
<feature type="transmembrane region" description="Helical" evidence="8">
    <location>
        <begin position="409"/>
        <end position="432"/>
    </location>
</feature>
<comment type="subcellular location">
    <subcellularLocation>
        <location evidence="1">Membrane</location>
        <topology evidence="1">Multi-pass membrane protein</topology>
    </subcellularLocation>
</comment>
<organism evidence="11 12">
    <name type="scientific">Botryosphaeria dothidea</name>
    <dbReference type="NCBI Taxonomy" id="55169"/>
    <lineage>
        <taxon>Eukaryota</taxon>
        <taxon>Fungi</taxon>
        <taxon>Dikarya</taxon>
        <taxon>Ascomycota</taxon>
        <taxon>Pezizomycotina</taxon>
        <taxon>Dothideomycetes</taxon>
        <taxon>Dothideomycetes incertae sedis</taxon>
        <taxon>Botryosphaeriales</taxon>
        <taxon>Botryosphaeriaceae</taxon>
        <taxon>Botryosphaeria</taxon>
    </lineage>
</organism>
<feature type="transmembrane region" description="Helical" evidence="8">
    <location>
        <begin position="69"/>
        <end position="94"/>
    </location>
</feature>
<evidence type="ECO:0000256" key="4">
    <source>
        <dbReference type="ARBA" id="ARBA00022741"/>
    </source>
</evidence>
<evidence type="ECO:0000256" key="6">
    <source>
        <dbReference type="ARBA" id="ARBA00022989"/>
    </source>
</evidence>
<feature type="transmembrane region" description="Helical" evidence="8">
    <location>
        <begin position="998"/>
        <end position="1018"/>
    </location>
</feature>
<evidence type="ECO:0000256" key="5">
    <source>
        <dbReference type="ARBA" id="ARBA00022840"/>
    </source>
</evidence>
<dbReference type="Pfam" id="PF00005">
    <property type="entry name" value="ABC_tran"/>
    <property type="match status" value="2"/>
</dbReference>
<feature type="transmembrane region" description="Helical" evidence="8">
    <location>
        <begin position="882"/>
        <end position="903"/>
    </location>
</feature>
<dbReference type="InterPro" id="IPR050173">
    <property type="entry name" value="ABC_transporter_C-like"/>
</dbReference>
<dbReference type="FunFam" id="1.20.1560.10:FF:000055">
    <property type="entry name" value="ABC multidrug transporter (Eurofung)"/>
    <property type="match status" value="1"/>
</dbReference>
<dbReference type="InterPro" id="IPR003593">
    <property type="entry name" value="AAA+_ATPase"/>
</dbReference>
<dbReference type="PROSITE" id="PS00211">
    <property type="entry name" value="ABC_TRANSPORTER_1"/>
    <property type="match status" value="2"/>
</dbReference>
<dbReference type="CDD" id="cd18580">
    <property type="entry name" value="ABC_6TM_ABCC_D2"/>
    <property type="match status" value="1"/>
</dbReference>
<dbReference type="InterPro" id="IPR011527">
    <property type="entry name" value="ABC1_TM_dom"/>
</dbReference>
<feature type="transmembrane region" description="Helical" evidence="8">
    <location>
        <begin position="923"/>
        <end position="945"/>
    </location>
</feature>
<dbReference type="InterPro" id="IPR044726">
    <property type="entry name" value="ABCC_6TM_D2"/>
</dbReference>
<feature type="transmembrane region" description="Helical" evidence="8">
    <location>
        <begin position="1103"/>
        <end position="1126"/>
    </location>
</feature>
<dbReference type="Proteomes" id="UP000572817">
    <property type="component" value="Unassembled WGS sequence"/>
</dbReference>
<accession>A0A8H4IKZ8</accession>
<comment type="caution">
    <text evidence="11">The sequence shown here is derived from an EMBL/GenBank/DDBJ whole genome shotgun (WGS) entry which is preliminary data.</text>
</comment>
<feature type="transmembrane region" description="Helical" evidence="8">
    <location>
        <begin position="35"/>
        <end position="57"/>
    </location>
</feature>
<evidence type="ECO:0000259" key="9">
    <source>
        <dbReference type="PROSITE" id="PS50893"/>
    </source>
</evidence>
<evidence type="ECO:0000256" key="7">
    <source>
        <dbReference type="ARBA" id="ARBA00023136"/>
    </source>
</evidence>
<keyword evidence="12" id="KW-1185">Reference proteome</keyword>
<dbReference type="InterPro" id="IPR003439">
    <property type="entry name" value="ABC_transporter-like_ATP-bd"/>
</dbReference>
<dbReference type="SUPFAM" id="SSF90123">
    <property type="entry name" value="ABC transporter transmembrane region"/>
    <property type="match status" value="2"/>
</dbReference>
<dbReference type="GO" id="GO:0016020">
    <property type="term" value="C:membrane"/>
    <property type="evidence" value="ECO:0007669"/>
    <property type="project" value="UniProtKB-SubCell"/>
</dbReference>
<dbReference type="InterPro" id="IPR036640">
    <property type="entry name" value="ABC1_TM_sf"/>
</dbReference>
<keyword evidence="5" id="KW-0067">ATP-binding</keyword>
<keyword evidence="3 8" id="KW-0812">Transmembrane</keyword>
<dbReference type="GO" id="GO:0140359">
    <property type="term" value="F:ABC-type transporter activity"/>
    <property type="evidence" value="ECO:0007669"/>
    <property type="project" value="InterPro"/>
</dbReference>
<feature type="domain" description="ABC transporter" evidence="9">
    <location>
        <begin position="1199"/>
        <end position="1428"/>
    </location>
</feature>
<dbReference type="GO" id="GO:0016887">
    <property type="term" value="F:ATP hydrolysis activity"/>
    <property type="evidence" value="ECO:0007669"/>
    <property type="project" value="InterPro"/>
</dbReference>
<feature type="transmembrane region" description="Helical" evidence="8">
    <location>
        <begin position="531"/>
        <end position="556"/>
    </location>
</feature>
<keyword evidence="7 8" id="KW-0472">Membrane</keyword>
<dbReference type="InterPro" id="IPR027417">
    <property type="entry name" value="P-loop_NTPase"/>
</dbReference>
<feature type="transmembrane region" description="Helical" evidence="8">
    <location>
        <begin position="163"/>
        <end position="183"/>
    </location>
</feature>
<feature type="domain" description="ABC transmembrane type-1" evidence="10">
    <location>
        <begin position="886"/>
        <end position="1172"/>
    </location>
</feature>
<name>A0A8H4IKZ8_9PEZI</name>
<dbReference type="PANTHER" id="PTHR24223">
    <property type="entry name" value="ATP-BINDING CASSETTE SUB-FAMILY C"/>
    <property type="match status" value="1"/>
</dbReference>
<feature type="domain" description="ABC transmembrane type-1" evidence="10">
    <location>
        <begin position="281"/>
        <end position="551"/>
    </location>
</feature>
<dbReference type="EMBL" id="WWBZ02000062">
    <property type="protein sequence ID" value="KAF4303126.1"/>
    <property type="molecule type" value="Genomic_DNA"/>
</dbReference>
<dbReference type="SUPFAM" id="SSF52540">
    <property type="entry name" value="P-loop containing nucleoside triphosphate hydrolases"/>
    <property type="match status" value="2"/>
</dbReference>
<feature type="transmembrane region" description="Helical" evidence="8">
    <location>
        <begin position="1138"/>
        <end position="1160"/>
    </location>
</feature>
<evidence type="ECO:0000256" key="2">
    <source>
        <dbReference type="ARBA" id="ARBA00022448"/>
    </source>
</evidence>
<dbReference type="Gene3D" id="1.20.1560.10">
    <property type="entry name" value="ABC transporter type 1, transmembrane domain"/>
    <property type="match status" value="2"/>
</dbReference>
<feature type="transmembrane region" description="Helical" evidence="8">
    <location>
        <begin position="313"/>
        <end position="336"/>
    </location>
</feature>
<evidence type="ECO:0000259" key="10">
    <source>
        <dbReference type="PROSITE" id="PS50929"/>
    </source>
</evidence>
<dbReference type="SMART" id="SM00382">
    <property type="entry name" value="AAA"/>
    <property type="match status" value="2"/>
</dbReference>
<dbReference type="OrthoDB" id="6500128at2759"/>
<keyword evidence="4" id="KW-0547">Nucleotide-binding</keyword>
<dbReference type="CDD" id="cd03250">
    <property type="entry name" value="ABCC_MRP_domain1"/>
    <property type="match status" value="1"/>
</dbReference>
<dbReference type="PANTHER" id="PTHR24223:SF345">
    <property type="entry name" value="ABC MULTIDRUG TRANSPORTER (EUROFUNG)"/>
    <property type="match status" value="1"/>
</dbReference>
<dbReference type="InterPro" id="IPR017871">
    <property type="entry name" value="ABC_transporter-like_CS"/>
</dbReference>
<evidence type="ECO:0000256" key="3">
    <source>
        <dbReference type="ARBA" id="ARBA00022692"/>
    </source>
</evidence>
<feature type="domain" description="ABC transporter" evidence="9">
    <location>
        <begin position="592"/>
        <end position="819"/>
    </location>
</feature>
<dbReference type="Pfam" id="PF00664">
    <property type="entry name" value="ABC_membrane"/>
    <property type="match status" value="1"/>
</dbReference>
<feature type="transmembrane region" description="Helical" evidence="8">
    <location>
        <begin position="273"/>
        <end position="293"/>
    </location>
</feature>
<sequence length="1432" mass="154961">MTIDDDGDCVDNVAFGFADTRNCASADLPTVEYRWIFWLSVATAAGFIALATPRLLFLSRCLSIARAPAILLAAKLIAGIAFSSIRLGLLVVAIRQISHHTARLVASAVLDFAASCLLVVLSPLEHFKSHRPSVLSCSFLFLTLVYDIARCPSLWSASHHHDYAAFAGLFIAAITVEFAFLVLESVRRRRWVVWDAADHSPEETSSILSLGLYSWLNPLLWRGYHEPLTMRHLYALDQTISVGKFDEQDLRSSSGTSTWQLVAWLAKPLGRAALLPIFPRLCLLGFTFSQPFFLQRLLSFLSTDAAAHPSTTASGLVAIAILTYAGIAVSTALYWYHQERFQSRLRAFLISSIYRKTAHLHHASRDGDPAALTLMGADVERVYTGLRLVHETWANALQIALAAWLLQRALGLAFLAPLAVVLLGFAGSFALAQRAAACQGAWMARVQARVGVTAAVLARIGDLRVSGMVRPAAALVRREREEEIAVGERARVLVAVSASLSQLPQAVAPALAFAFGPRVIDQTRAYTALSFLALLTAPLLVVLQSLPIIAACVACLRRIKVFLIQEGRADGPANDASDVIEKQDVGNEEAFVVVRDGSFGWTAENTILKEVNLYLPRSSITFVIGPVASGKSTLCRALLGEVPHVQGGVVLKSKKLGYCDQVPFLFNASIKENIIGFSSFDAARYTDVVQAAMLAEDLRSLPAGDETIVGTKGVSLSGGQRQRVSLARALYHDADILVLDDVFSGLDGSTQDMVCRSVFGPEGILRRRGTTAVICTHSTQFLSVADHIVKLSSEGTVAEQGKLAEIMQDEEPAPDLTTKPTNPDVETDKIEISAAKGTRTETTGQPTVKFPPAKVEPASEPSPTVDIGVYRHWLSTIGPWPLVMYLVLVIGIGFCSNFPAIWLKLWSADSVSRNPKHSFAFWIGIYALLGAGVIICVFPAGLVMLRTAVRLAGTDFHHATVDTVMHSSLRFLSSTDVGKILNLFSQDMNIMDTQLPRMVNNMCICLAIAIGQAVVIAVSSAWLALSYPFFLGLLWAVQEVYLPSSKRLRILDLEAKTPLYTNFLDTLAGLSTIRAFGWFPHLLARNNALLDDSQRPSYLLAMVQQWLTLTMNILVALVAVMLVALATQLGSNAGNVGAGLVTLITLGSILTTIVIAYTGLESSLGAISRLKSFGEETEQEDRKGEDVIPDAAWPARGRIQIQNVDASYNDTEKVLKGLSLIIEPGEKVAICGRTGSGKSSLIALLLRLLDPLPVTPTQLRIDDTPLATVDRTALRERLLSASQDPVFLPAASLRANLDPCRAAANDDECAAVLQLVGLDAATPAEQLSAGQRQLFSVARAVLRRRVKARETGVDGGVLLLDEITASADAETEARVRGVLEREFAAWTIVVVTHRRGMAAGFCGRVVVVDGGRVVEERRVGEEGRFGDLWGSG</sequence>
<evidence type="ECO:0000313" key="12">
    <source>
        <dbReference type="Proteomes" id="UP000572817"/>
    </source>
</evidence>
<dbReference type="GO" id="GO:0005524">
    <property type="term" value="F:ATP binding"/>
    <property type="evidence" value="ECO:0007669"/>
    <property type="project" value="UniProtKB-KW"/>
</dbReference>
<feature type="transmembrane region" description="Helical" evidence="8">
    <location>
        <begin position="133"/>
        <end position="157"/>
    </location>
</feature>
<evidence type="ECO:0000256" key="1">
    <source>
        <dbReference type="ARBA" id="ARBA00004141"/>
    </source>
</evidence>
<keyword evidence="2" id="KW-0813">Transport</keyword>
<dbReference type="Gene3D" id="3.40.50.300">
    <property type="entry name" value="P-loop containing nucleotide triphosphate hydrolases"/>
    <property type="match status" value="2"/>
</dbReference>
<gene>
    <name evidence="11" type="ORF">GTA08_BOTSDO08991</name>
</gene>
<proteinExistence type="predicted"/>
<reference evidence="11" key="1">
    <citation type="submission" date="2020-04" db="EMBL/GenBank/DDBJ databases">
        <title>Genome Assembly and Annotation of Botryosphaeria dothidea sdau 11-99, a Latent Pathogen of Apple Fruit Ring Rot in China.</title>
        <authorList>
            <person name="Yu C."/>
            <person name="Diao Y."/>
            <person name="Lu Q."/>
            <person name="Zhao J."/>
            <person name="Cui S."/>
            <person name="Peng C."/>
            <person name="He B."/>
            <person name="Liu H."/>
        </authorList>
    </citation>
    <scope>NUCLEOTIDE SEQUENCE [LARGE SCALE GENOMIC DNA]</scope>
    <source>
        <strain evidence="11">Sdau11-99</strain>
    </source>
</reference>